<reference evidence="1" key="1">
    <citation type="journal article" date="2015" name="Proc. Natl. Acad. Sci. U.S.A.">
        <title>Networks of energetic and metabolic interactions define dynamics in microbial communities.</title>
        <authorList>
            <person name="Embree M."/>
            <person name="Liu J.K."/>
            <person name="Al-Bassam M.M."/>
            <person name="Zengler K."/>
        </authorList>
    </citation>
    <scope>NUCLEOTIDE SEQUENCE</scope>
</reference>
<dbReference type="EMBL" id="LNQE01000920">
    <property type="protein sequence ID" value="KUG23111.1"/>
    <property type="molecule type" value="Genomic_DNA"/>
</dbReference>
<gene>
    <name evidence="1" type="ORF">ASZ90_007105</name>
</gene>
<proteinExistence type="predicted"/>
<dbReference type="Gene3D" id="1.10.3670.10">
    <property type="entry name" value="Putative xylanase like domain"/>
    <property type="match status" value="1"/>
</dbReference>
<accession>A0A0W8FQD0</accession>
<comment type="caution">
    <text evidence="1">The sequence shown here is derived from an EMBL/GenBank/DDBJ whole genome shotgun (WGS) entry which is preliminary data.</text>
</comment>
<dbReference type="InterPro" id="IPR010846">
    <property type="entry name" value="AmiA-like"/>
</dbReference>
<keyword evidence="1" id="KW-0449">Lipoprotein</keyword>
<dbReference type="AlphaFoldDB" id="A0A0W8FQD0"/>
<protein>
    <submittedName>
        <fullName evidence="1">Putative lipoprotein</fullName>
    </submittedName>
</protein>
<name>A0A0W8FQD0_9ZZZZ</name>
<sequence>MIKICQCEVDAPSRNKLLPYSNLSSGDSIVEIARLFINTPYKAGMLESAGKENLVINWSAFDCTTFVETVLAFAKCIRTREISHHYFRKNLKLIRYRQGKIDGYSSRLHYFTDWLRDNENKKLLSDISRSLGGKPQRKKINFMTFHCQLYPALQNKTQLSRMVLAEKKLSRKTFYIIAKDKVTRRESRIHNGDIIAFATDQQGLDVAHVGFAIWQGKSLRLLHASSKEGAVVISKKTLAAYLKSNKKFNGIIVTRPKQFNN</sequence>
<organism evidence="1">
    <name type="scientific">hydrocarbon metagenome</name>
    <dbReference type="NCBI Taxonomy" id="938273"/>
    <lineage>
        <taxon>unclassified sequences</taxon>
        <taxon>metagenomes</taxon>
        <taxon>ecological metagenomes</taxon>
    </lineage>
</organism>
<dbReference type="InterPro" id="IPR038765">
    <property type="entry name" value="Papain-like_cys_pep_sf"/>
</dbReference>
<dbReference type="Pfam" id="PF07313">
    <property type="entry name" value="AmiA-like"/>
    <property type="match status" value="1"/>
</dbReference>
<dbReference type="SUPFAM" id="SSF54001">
    <property type="entry name" value="Cysteine proteinases"/>
    <property type="match status" value="1"/>
</dbReference>
<evidence type="ECO:0000313" key="1">
    <source>
        <dbReference type="EMBL" id="KUG23111.1"/>
    </source>
</evidence>
<dbReference type="Gene3D" id="2.30.260.10">
    <property type="entry name" value="putative xylanase like domain"/>
    <property type="match status" value="1"/>
</dbReference>